<reference evidence="1" key="2">
    <citation type="submission" date="2020-11" db="EMBL/GenBank/DDBJ databases">
        <authorList>
            <person name="McCartney M.A."/>
            <person name="Auch B."/>
            <person name="Kono T."/>
            <person name="Mallez S."/>
            <person name="Becker A."/>
            <person name="Gohl D.M."/>
            <person name="Silverstein K.A.T."/>
            <person name="Koren S."/>
            <person name="Bechman K.B."/>
            <person name="Herman A."/>
            <person name="Abrahante J.E."/>
            <person name="Garbe J."/>
        </authorList>
    </citation>
    <scope>NUCLEOTIDE SEQUENCE</scope>
    <source>
        <strain evidence="1">Duluth1</strain>
        <tissue evidence="1">Whole animal</tissue>
    </source>
</reference>
<evidence type="ECO:0000313" key="1">
    <source>
        <dbReference type="EMBL" id="KAH3839218.1"/>
    </source>
</evidence>
<name>A0A9D4QQ74_DREPO</name>
<sequence>MVPRNKYCECFVSESYDSMQLRLNKTHVLDLFNLQTPSAAPFMEKNLLSFQVDGRQAFIADTVLDAFKDWANSNLATIYNYDHAMMLT</sequence>
<comment type="caution">
    <text evidence="1">The sequence shown here is derived from an EMBL/GenBank/DDBJ whole genome shotgun (WGS) entry which is preliminary data.</text>
</comment>
<organism evidence="1 2">
    <name type="scientific">Dreissena polymorpha</name>
    <name type="common">Zebra mussel</name>
    <name type="synonym">Mytilus polymorpha</name>
    <dbReference type="NCBI Taxonomy" id="45954"/>
    <lineage>
        <taxon>Eukaryota</taxon>
        <taxon>Metazoa</taxon>
        <taxon>Spiralia</taxon>
        <taxon>Lophotrochozoa</taxon>
        <taxon>Mollusca</taxon>
        <taxon>Bivalvia</taxon>
        <taxon>Autobranchia</taxon>
        <taxon>Heteroconchia</taxon>
        <taxon>Euheterodonta</taxon>
        <taxon>Imparidentia</taxon>
        <taxon>Neoheterodontei</taxon>
        <taxon>Myida</taxon>
        <taxon>Dreissenoidea</taxon>
        <taxon>Dreissenidae</taxon>
        <taxon>Dreissena</taxon>
    </lineage>
</organism>
<evidence type="ECO:0000313" key="2">
    <source>
        <dbReference type="Proteomes" id="UP000828390"/>
    </source>
</evidence>
<dbReference type="EMBL" id="JAIWYP010000004">
    <property type="protein sequence ID" value="KAH3839218.1"/>
    <property type="molecule type" value="Genomic_DNA"/>
</dbReference>
<dbReference type="AlphaFoldDB" id="A0A9D4QQ74"/>
<protein>
    <submittedName>
        <fullName evidence="1">Uncharacterized protein</fullName>
    </submittedName>
</protein>
<accession>A0A9D4QQ74</accession>
<proteinExistence type="predicted"/>
<keyword evidence="2" id="KW-1185">Reference proteome</keyword>
<gene>
    <name evidence="1" type="ORF">DPMN_112643</name>
</gene>
<dbReference type="Proteomes" id="UP000828390">
    <property type="component" value="Unassembled WGS sequence"/>
</dbReference>
<reference evidence="1" key="1">
    <citation type="journal article" date="2019" name="bioRxiv">
        <title>The Genome of the Zebra Mussel, Dreissena polymorpha: A Resource for Invasive Species Research.</title>
        <authorList>
            <person name="McCartney M.A."/>
            <person name="Auch B."/>
            <person name="Kono T."/>
            <person name="Mallez S."/>
            <person name="Zhang Y."/>
            <person name="Obille A."/>
            <person name="Becker A."/>
            <person name="Abrahante J.E."/>
            <person name="Garbe J."/>
            <person name="Badalamenti J.P."/>
            <person name="Herman A."/>
            <person name="Mangelson H."/>
            <person name="Liachko I."/>
            <person name="Sullivan S."/>
            <person name="Sone E.D."/>
            <person name="Koren S."/>
            <person name="Silverstein K.A.T."/>
            <person name="Beckman K.B."/>
            <person name="Gohl D.M."/>
        </authorList>
    </citation>
    <scope>NUCLEOTIDE SEQUENCE</scope>
    <source>
        <strain evidence="1">Duluth1</strain>
        <tissue evidence="1">Whole animal</tissue>
    </source>
</reference>